<keyword evidence="1" id="KW-0812">Transmembrane</keyword>
<protein>
    <submittedName>
        <fullName evidence="2">Uncharacterized protein</fullName>
    </submittedName>
</protein>
<dbReference type="AlphaFoldDB" id="A0A9Q3I555"/>
<sequence>MNYRYGLWHWEILWVSSLYPLRTKLVHGFGYESQRFMGLDRFNCSLLKLFRCSQHNSFPFDLTQTYFDDSPNTRFEQHLLLPILTRTESTAHEICENVLMSPNHNLSINGIAMLPRMSVRFAVEPYHKRIFPTDRANRHRLLLSDLAVANTSSSSSGRNIGNSTVPNDWGQWHKISVLRKRDTLESHRNIRFPRAIALWYHQATSNCSSTPLKCALPKSHSLKKKLTINNTAMAHTIASFVRKMVNLSILKSFLYFVECLVLFVIHASFTKILCPFLSYAIILSHD</sequence>
<reference evidence="2" key="1">
    <citation type="submission" date="2021-03" db="EMBL/GenBank/DDBJ databases">
        <title>Draft genome sequence of rust myrtle Austropuccinia psidii MF-1, a brazilian biotype.</title>
        <authorList>
            <person name="Quecine M.C."/>
            <person name="Pachon D.M.R."/>
            <person name="Bonatelli M.L."/>
            <person name="Correr F.H."/>
            <person name="Franceschini L.M."/>
            <person name="Leite T.F."/>
            <person name="Margarido G.R.A."/>
            <person name="Almeida C.A."/>
            <person name="Ferrarezi J.A."/>
            <person name="Labate C.A."/>
        </authorList>
    </citation>
    <scope>NUCLEOTIDE SEQUENCE</scope>
    <source>
        <strain evidence="2">MF-1</strain>
    </source>
</reference>
<dbReference type="EMBL" id="AVOT02033669">
    <property type="protein sequence ID" value="MBW0527607.1"/>
    <property type="molecule type" value="Genomic_DNA"/>
</dbReference>
<evidence type="ECO:0000313" key="3">
    <source>
        <dbReference type="Proteomes" id="UP000765509"/>
    </source>
</evidence>
<feature type="transmembrane region" description="Helical" evidence="1">
    <location>
        <begin position="253"/>
        <end position="282"/>
    </location>
</feature>
<keyword evidence="1" id="KW-0472">Membrane</keyword>
<keyword evidence="1" id="KW-1133">Transmembrane helix</keyword>
<dbReference type="Proteomes" id="UP000765509">
    <property type="component" value="Unassembled WGS sequence"/>
</dbReference>
<keyword evidence="3" id="KW-1185">Reference proteome</keyword>
<accession>A0A9Q3I555</accession>
<evidence type="ECO:0000313" key="2">
    <source>
        <dbReference type="EMBL" id="MBW0527607.1"/>
    </source>
</evidence>
<name>A0A9Q3I555_9BASI</name>
<organism evidence="2 3">
    <name type="scientific">Austropuccinia psidii MF-1</name>
    <dbReference type="NCBI Taxonomy" id="1389203"/>
    <lineage>
        <taxon>Eukaryota</taxon>
        <taxon>Fungi</taxon>
        <taxon>Dikarya</taxon>
        <taxon>Basidiomycota</taxon>
        <taxon>Pucciniomycotina</taxon>
        <taxon>Pucciniomycetes</taxon>
        <taxon>Pucciniales</taxon>
        <taxon>Sphaerophragmiaceae</taxon>
        <taxon>Austropuccinia</taxon>
    </lineage>
</organism>
<evidence type="ECO:0000256" key="1">
    <source>
        <dbReference type="SAM" id="Phobius"/>
    </source>
</evidence>
<proteinExistence type="predicted"/>
<gene>
    <name evidence="2" type="ORF">O181_067322</name>
</gene>
<comment type="caution">
    <text evidence="2">The sequence shown here is derived from an EMBL/GenBank/DDBJ whole genome shotgun (WGS) entry which is preliminary data.</text>
</comment>